<evidence type="ECO:0000256" key="5">
    <source>
        <dbReference type="RuleBase" id="RU364132"/>
    </source>
</evidence>
<comment type="subcellular location">
    <subcellularLocation>
        <location evidence="1 5">Nucleus</location>
    </subcellularLocation>
</comment>
<evidence type="ECO:0000256" key="3">
    <source>
        <dbReference type="ARBA" id="ARBA00022517"/>
    </source>
</evidence>
<comment type="similarity">
    <text evidence="2 5">Belongs to the RRS1 family.</text>
</comment>
<evidence type="ECO:0000313" key="7">
    <source>
        <dbReference type="EMBL" id="TPX16428.1"/>
    </source>
</evidence>
<comment type="function">
    <text evidence="5">Involved in ribosomal large subunit assembly.</text>
</comment>
<keyword evidence="3 5" id="KW-0690">Ribosome biogenesis</keyword>
<sequence>MSLPKSRPKLPVAVNKPTPYTFDLGLLLANDSNPLELDSANLESSLAETARDGAQALINQLLTTCPIQSTEAGVLLSLPQPTTPLPREKPVPQPKPLTKWQQFAAKKGIKPKTREQRKNLQYNKEKGEWERKWGYKGANKGVENDWLIELDPEKEAQRKEGTTVRGDSRRERKERIKRNERKMRKNLRSGEK</sequence>
<organism evidence="7 8">
    <name type="scientific">Thyridium curvatum</name>
    <dbReference type="NCBI Taxonomy" id="1093900"/>
    <lineage>
        <taxon>Eukaryota</taxon>
        <taxon>Fungi</taxon>
        <taxon>Dikarya</taxon>
        <taxon>Ascomycota</taxon>
        <taxon>Pezizomycotina</taxon>
        <taxon>Sordariomycetes</taxon>
        <taxon>Sordariomycetidae</taxon>
        <taxon>Thyridiales</taxon>
        <taxon>Thyridiaceae</taxon>
        <taxon>Thyridium</taxon>
    </lineage>
</organism>
<keyword evidence="8" id="KW-1185">Reference proteome</keyword>
<feature type="compositionally biased region" description="Basic residues" evidence="6">
    <location>
        <begin position="175"/>
        <end position="192"/>
    </location>
</feature>
<comment type="caution">
    <text evidence="7">The sequence shown here is derived from an EMBL/GenBank/DDBJ whole genome shotgun (WGS) entry which is preliminary data.</text>
</comment>
<reference evidence="7 8" key="1">
    <citation type="submission" date="2019-06" db="EMBL/GenBank/DDBJ databases">
        <title>Draft genome sequence of the filamentous fungus Phialemoniopsis curvata isolated from diesel fuel.</title>
        <authorList>
            <person name="Varaljay V.A."/>
            <person name="Lyon W.J."/>
            <person name="Crouch A.L."/>
            <person name="Drake C.E."/>
            <person name="Hollomon J.M."/>
            <person name="Nadeau L.J."/>
            <person name="Nunn H.S."/>
            <person name="Stevenson B.S."/>
            <person name="Bojanowski C.L."/>
            <person name="Crookes-Goodson W.J."/>
        </authorList>
    </citation>
    <scope>NUCLEOTIDE SEQUENCE [LARGE SCALE GENOMIC DNA]</scope>
    <source>
        <strain evidence="7 8">D216</strain>
    </source>
</reference>
<dbReference type="FunCoup" id="A0A507BIE0">
    <property type="interactions" value="547"/>
</dbReference>
<dbReference type="GO" id="GO:0042254">
    <property type="term" value="P:ribosome biogenesis"/>
    <property type="evidence" value="ECO:0007669"/>
    <property type="project" value="UniProtKB-KW"/>
</dbReference>
<feature type="compositionally biased region" description="Basic and acidic residues" evidence="6">
    <location>
        <begin position="151"/>
        <end position="174"/>
    </location>
</feature>
<protein>
    <recommendedName>
        <fullName evidence="5">Ribosome biogenesis regulatory protein</fullName>
    </recommendedName>
</protein>
<keyword evidence="4 5" id="KW-0539">Nucleus</keyword>
<gene>
    <name evidence="7" type="ORF">E0L32_003722</name>
</gene>
<evidence type="ECO:0000256" key="2">
    <source>
        <dbReference type="ARBA" id="ARBA00010077"/>
    </source>
</evidence>
<dbReference type="EMBL" id="SKBQ01000017">
    <property type="protein sequence ID" value="TPX16428.1"/>
    <property type="molecule type" value="Genomic_DNA"/>
</dbReference>
<dbReference type="AlphaFoldDB" id="A0A507BIE0"/>
<name>A0A507BIE0_9PEZI</name>
<evidence type="ECO:0000256" key="1">
    <source>
        <dbReference type="ARBA" id="ARBA00004123"/>
    </source>
</evidence>
<accession>A0A507BIE0</accession>
<dbReference type="InParanoid" id="A0A507BIE0"/>
<dbReference type="OrthoDB" id="28455at2759"/>
<dbReference type="Proteomes" id="UP000319257">
    <property type="component" value="Unassembled WGS sequence"/>
</dbReference>
<dbReference type="InterPro" id="IPR007023">
    <property type="entry name" value="Ribosom_reg"/>
</dbReference>
<dbReference type="GO" id="GO:0005634">
    <property type="term" value="C:nucleus"/>
    <property type="evidence" value="ECO:0007669"/>
    <property type="project" value="UniProtKB-SubCell"/>
</dbReference>
<dbReference type="Pfam" id="PF04939">
    <property type="entry name" value="RRS1"/>
    <property type="match status" value="1"/>
</dbReference>
<dbReference type="GeneID" id="41971169"/>
<evidence type="ECO:0000256" key="4">
    <source>
        <dbReference type="ARBA" id="ARBA00023242"/>
    </source>
</evidence>
<feature type="region of interest" description="Disordered" evidence="6">
    <location>
        <begin position="80"/>
        <end position="120"/>
    </location>
</feature>
<feature type="region of interest" description="Disordered" evidence="6">
    <location>
        <begin position="150"/>
        <end position="192"/>
    </location>
</feature>
<evidence type="ECO:0000256" key="6">
    <source>
        <dbReference type="SAM" id="MobiDB-lite"/>
    </source>
</evidence>
<dbReference type="STRING" id="1093900.A0A507BIE0"/>
<dbReference type="RefSeq" id="XP_030998139.1">
    <property type="nucleotide sequence ID" value="XM_031138054.1"/>
</dbReference>
<proteinExistence type="inferred from homology"/>
<evidence type="ECO:0000313" key="8">
    <source>
        <dbReference type="Proteomes" id="UP000319257"/>
    </source>
</evidence>